<evidence type="ECO:0000313" key="5">
    <source>
        <dbReference type="EMBL" id="GAA4760425.1"/>
    </source>
</evidence>
<comment type="subcellular location">
    <subcellularLocation>
        <location evidence="1">Membrane</location>
    </subcellularLocation>
</comment>
<comment type="caution">
    <text evidence="5">The sequence shown here is derived from an EMBL/GenBank/DDBJ whole genome shotgun (WGS) entry which is preliminary data.</text>
</comment>
<dbReference type="PANTHER" id="PTHR37042:SF4">
    <property type="entry name" value="OUTER MEMBRANE PROTEIN RV1973"/>
    <property type="match status" value="1"/>
</dbReference>
<feature type="transmembrane region" description="Helical" evidence="4">
    <location>
        <begin position="85"/>
        <end position="105"/>
    </location>
</feature>
<dbReference type="EMBL" id="BAABKN010000042">
    <property type="protein sequence ID" value="GAA4760425.1"/>
    <property type="molecule type" value="Genomic_DNA"/>
</dbReference>
<gene>
    <name evidence="5" type="ORF">GCM10023350_53420</name>
</gene>
<protein>
    <recommendedName>
        <fullName evidence="7">Mce-associated membrane protein</fullName>
    </recommendedName>
</protein>
<evidence type="ECO:0000256" key="3">
    <source>
        <dbReference type="SAM" id="MobiDB-lite"/>
    </source>
</evidence>
<keyword evidence="2 4" id="KW-0472">Membrane</keyword>
<evidence type="ECO:0000256" key="4">
    <source>
        <dbReference type="SAM" id="Phobius"/>
    </source>
</evidence>
<dbReference type="Proteomes" id="UP001499882">
    <property type="component" value="Unassembled WGS sequence"/>
</dbReference>
<keyword evidence="6" id="KW-1185">Reference proteome</keyword>
<dbReference type="PANTHER" id="PTHR37042">
    <property type="entry name" value="OUTER MEMBRANE PROTEIN RV1973"/>
    <property type="match status" value="1"/>
</dbReference>
<name>A0ABP8ZMZ6_9ACTN</name>
<keyword evidence="4" id="KW-1133">Transmembrane helix</keyword>
<dbReference type="RefSeq" id="WP_345530206.1">
    <property type="nucleotide sequence ID" value="NZ_BAABKN010000042.1"/>
</dbReference>
<evidence type="ECO:0000256" key="2">
    <source>
        <dbReference type="ARBA" id="ARBA00023136"/>
    </source>
</evidence>
<evidence type="ECO:0000256" key="1">
    <source>
        <dbReference type="ARBA" id="ARBA00004370"/>
    </source>
</evidence>
<feature type="region of interest" description="Disordered" evidence="3">
    <location>
        <begin position="1"/>
        <end position="79"/>
    </location>
</feature>
<evidence type="ECO:0000313" key="6">
    <source>
        <dbReference type="Proteomes" id="UP001499882"/>
    </source>
</evidence>
<proteinExistence type="predicted"/>
<evidence type="ECO:0008006" key="7">
    <source>
        <dbReference type="Google" id="ProtNLM"/>
    </source>
</evidence>
<keyword evidence="4" id="KW-0812">Transmembrane</keyword>
<reference evidence="6" key="1">
    <citation type="journal article" date="2019" name="Int. J. Syst. Evol. Microbiol.">
        <title>The Global Catalogue of Microorganisms (GCM) 10K type strain sequencing project: providing services to taxonomists for standard genome sequencing and annotation.</title>
        <authorList>
            <consortium name="The Broad Institute Genomics Platform"/>
            <consortium name="The Broad Institute Genome Sequencing Center for Infectious Disease"/>
            <person name="Wu L."/>
            <person name="Ma J."/>
        </authorList>
    </citation>
    <scope>NUCLEOTIDE SEQUENCE [LARGE SCALE GENOMIC DNA]</scope>
    <source>
        <strain evidence="6">JCM 18532</strain>
    </source>
</reference>
<sequence>MTPPRKGQSRPATGRPRKIAGRGAGQEQVEPDPVVEQRAPASVVETPEVDEAPEDPQARADVAGVSTSSTNDDAPERRPRARTTWILVAVIAILALVGIGELVYLNRDPSPTVSAARPVVIGELSHRAAVEAAARSTEQILSTSYQDYDEQAAKASERMTDTFAQEYAETSDGIKDEFIAQKTKLQVKAVAQGVVQASPAQVQALLFLNQYVEKEQDGQPKTAFAQYRALVTVVHTDHGWLVSNIETQ</sequence>
<accession>A0ABP8ZMZ6</accession>
<organism evidence="5 6">
    <name type="scientific">Nocardioides endophyticus</name>
    <dbReference type="NCBI Taxonomy" id="1353775"/>
    <lineage>
        <taxon>Bacteria</taxon>
        <taxon>Bacillati</taxon>
        <taxon>Actinomycetota</taxon>
        <taxon>Actinomycetes</taxon>
        <taxon>Propionibacteriales</taxon>
        <taxon>Nocardioidaceae</taxon>
        <taxon>Nocardioides</taxon>
    </lineage>
</organism>